<protein>
    <recommendedName>
        <fullName evidence="5">Adenine DNA glycosylase</fullName>
        <ecNumber evidence="4">3.2.2.31</ecNumber>
    </recommendedName>
</protein>
<comment type="caution">
    <text evidence="15">The sequence shown here is derived from an EMBL/GenBank/DDBJ whole genome shotgun (WGS) entry which is preliminary data.</text>
</comment>
<dbReference type="Gene3D" id="1.10.1670.10">
    <property type="entry name" value="Helix-hairpin-Helix base-excision DNA repair enzymes (C-terminal)"/>
    <property type="match status" value="1"/>
</dbReference>
<dbReference type="InterPro" id="IPR004036">
    <property type="entry name" value="Endonuclease-III-like_CS2"/>
</dbReference>
<evidence type="ECO:0000256" key="2">
    <source>
        <dbReference type="ARBA" id="ARBA00001966"/>
    </source>
</evidence>
<evidence type="ECO:0000256" key="1">
    <source>
        <dbReference type="ARBA" id="ARBA00000843"/>
    </source>
</evidence>
<dbReference type="RefSeq" id="WP_344660596.1">
    <property type="nucleotide sequence ID" value="NZ_BAAAQM010000042.1"/>
</dbReference>
<evidence type="ECO:0000259" key="14">
    <source>
        <dbReference type="SMART" id="SM00478"/>
    </source>
</evidence>
<dbReference type="Proteomes" id="UP001499854">
    <property type="component" value="Unassembled WGS sequence"/>
</dbReference>
<keyword evidence="16" id="KW-1185">Reference proteome</keyword>
<dbReference type="InterPro" id="IPR003651">
    <property type="entry name" value="Endonuclease3_FeS-loop_motif"/>
</dbReference>
<dbReference type="SMART" id="SM00525">
    <property type="entry name" value="FES"/>
    <property type="match status" value="1"/>
</dbReference>
<evidence type="ECO:0000256" key="11">
    <source>
        <dbReference type="ARBA" id="ARBA00023014"/>
    </source>
</evidence>
<sequence>MAERTTARTTDAARPPEFEQGSELVTPVVAWYRTAARDLPWRRPDATPWAVMVSEFMLQQTPVVRVLPVYEAWLDRWPTPAALAAEPAGEAVRAWGRLGYPRRAQRLHAAASAIEEDFDGVVPDTYEDLASLPGVGEYTAGAIASFAYKKRHIVLDTNVRRVLARAVSGVEYPAPSTTPADRRIATALLPEQPADAAEWAAASMELGAVVCTARTPRCDECPVASLCTWVAAGKPAYDGPPRRGQTYEGTDRQARGRLLAVLRDTHGSVPREELEAAWTRDVAQRERALSSLLADGLVVVLDGERFALAQ</sequence>
<comment type="catalytic activity">
    <reaction evidence="1">
        <text>Hydrolyzes free adenine bases from 7,8-dihydro-8-oxoguanine:adenine mismatched double-stranded DNA, leaving an apurinic site.</text>
        <dbReference type="EC" id="3.2.2.31"/>
    </reaction>
</comment>
<dbReference type="InterPro" id="IPR023170">
    <property type="entry name" value="HhH_base_excis_C"/>
</dbReference>
<comment type="similarity">
    <text evidence="3">Belongs to the Nth/MutY family.</text>
</comment>
<evidence type="ECO:0000256" key="8">
    <source>
        <dbReference type="ARBA" id="ARBA00022763"/>
    </source>
</evidence>
<keyword evidence="9" id="KW-0378">Hydrolase</keyword>
<keyword evidence="12" id="KW-0234">DNA repair</keyword>
<reference evidence="15 16" key="1">
    <citation type="journal article" date="2019" name="Int. J. Syst. Evol. Microbiol.">
        <title>The Global Catalogue of Microorganisms (GCM) 10K type strain sequencing project: providing services to taxonomists for standard genome sequencing and annotation.</title>
        <authorList>
            <consortium name="The Broad Institute Genomics Platform"/>
            <consortium name="The Broad Institute Genome Sequencing Center for Infectious Disease"/>
            <person name="Wu L."/>
            <person name="Ma J."/>
        </authorList>
    </citation>
    <scope>NUCLEOTIDE SEQUENCE [LARGE SCALE GENOMIC DNA]</scope>
    <source>
        <strain evidence="15 16">JCM 16013</strain>
    </source>
</reference>
<dbReference type="SUPFAM" id="SSF48150">
    <property type="entry name" value="DNA-glycosylase"/>
    <property type="match status" value="1"/>
</dbReference>
<evidence type="ECO:0000256" key="9">
    <source>
        <dbReference type="ARBA" id="ARBA00022801"/>
    </source>
</evidence>
<feature type="domain" description="HhH-GPD" evidence="14">
    <location>
        <begin position="57"/>
        <end position="209"/>
    </location>
</feature>
<dbReference type="Pfam" id="PF00730">
    <property type="entry name" value="HhH-GPD"/>
    <property type="match status" value="1"/>
</dbReference>
<evidence type="ECO:0000256" key="12">
    <source>
        <dbReference type="ARBA" id="ARBA00023204"/>
    </source>
</evidence>
<evidence type="ECO:0000256" key="13">
    <source>
        <dbReference type="ARBA" id="ARBA00023295"/>
    </source>
</evidence>
<evidence type="ECO:0000313" key="16">
    <source>
        <dbReference type="Proteomes" id="UP001499854"/>
    </source>
</evidence>
<evidence type="ECO:0000256" key="3">
    <source>
        <dbReference type="ARBA" id="ARBA00008343"/>
    </source>
</evidence>
<keyword evidence="11" id="KW-0411">Iron-sulfur</keyword>
<dbReference type="Pfam" id="PF10576">
    <property type="entry name" value="EndIII_4Fe-2S"/>
    <property type="match status" value="1"/>
</dbReference>
<evidence type="ECO:0000256" key="7">
    <source>
        <dbReference type="ARBA" id="ARBA00022723"/>
    </source>
</evidence>
<organism evidence="15 16">
    <name type="scientific">Catenulispora subtropica</name>
    <dbReference type="NCBI Taxonomy" id="450798"/>
    <lineage>
        <taxon>Bacteria</taxon>
        <taxon>Bacillati</taxon>
        <taxon>Actinomycetota</taxon>
        <taxon>Actinomycetes</taxon>
        <taxon>Catenulisporales</taxon>
        <taxon>Catenulisporaceae</taxon>
        <taxon>Catenulispora</taxon>
    </lineage>
</organism>
<dbReference type="InterPro" id="IPR011257">
    <property type="entry name" value="DNA_glycosylase"/>
</dbReference>
<dbReference type="PANTHER" id="PTHR42944:SF1">
    <property type="entry name" value="ADENINE DNA GLYCOSYLASE"/>
    <property type="match status" value="1"/>
</dbReference>
<dbReference type="EC" id="3.2.2.31" evidence="4"/>
<evidence type="ECO:0000256" key="10">
    <source>
        <dbReference type="ARBA" id="ARBA00023004"/>
    </source>
</evidence>
<dbReference type="PROSITE" id="PS01155">
    <property type="entry name" value="ENDONUCLEASE_III_2"/>
    <property type="match status" value="1"/>
</dbReference>
<accession>A0ABN2SNF2</accession>
<dbReference type="Gene3D" id="1.10.340.30">
    <property type="entry name" value="Hypothetical protein, domain 2"/>
    <property type="match status" value="1"/>
</dbReference>
<dbReference type="InterPro" id="IPR003265">
    <property type="entry name" value="HhH-GPD_domain"/>
</dbReference>
<proteinExistence type="inferred from homology"/>
<evidence type="ECO:0000313" key="15">
    <source>
        <dbReference type="EMBL" id="GAA1989693.1"/>
    </source>
</evidence>
<dbReference type="PANTHER" id="PTHR42944">
    <property type="entry name" value="ADENINE DNA GLYCOSYLASE"/>
    <property type="match status" value="1"/>
</dbReference>
<keyword evidence="13" id="KW-0326">Glycosidase</keyword>
<evidence type="ECO:0000256" key="5">
    <source>
        <dbReference type="ARBA" id="ARBA00022023"/>
    </source>
</evidence>
<dbReference type="CDD" id="cd00056">
    <property type="entry name" value="ENDO3c"/>
    <property type="match status" value="1"/>
</dbReference>
<dbReference type="EMBL" id="BAAAQM010000042">
    <property type="protein sequence ID" value="GAA1989693.1"/>
    <property type="molecule type" value="Genomic_DNA"/>
</dbReference>
<keyword evidence="6" id="KW-0004">4Fe-4S</keyword>
<dbReference type="SMART" id="SM00478">
    <property type="entry name" value="ENDO3c"/>
    <property type="match status" value="1"/>
</dbReference>
<dbReference type="Pfam" id="PF00633">
    <property type="entry name" value="HHH"/>
    <property type="match status" value="1"/>
</dbReference>
<evidence type="ECO:0000256" key="4">
    <source>
        <dbReference type="ARBA" id="ARBA00012045"/>
    </source>
</evidence>
<keyword evidence="10" id="KW-0408">Iron</keyword>
<keyword evidence="8" id="KW-0227">DNA damage</keyword>
<gene>
    <name evidence="15" type="ORF">GCM10009838_60890</name>
</gene>
<dbReference type="InterPro" id="IPR044298">
    <property type="entry name" value="MIG/MutY"/>
</dbReference>
<comment type="cofactor">
    <cofactor evidence="2">
        <name>[4Fe-4S] cluster</name>
        <dbReference type="ChEBI" id="CHEBI:49883"/>
    </cofactor>
</comment>
<keyword evidence="7" id="KW-0479">Metal-binding</keyword>
<dbReference type="InterPro" id="IPR000445">
    <property type="entry name" value="HhH_motif"/>
</dbReference>
<name>A0ABN2SNF2_9ACTN</name>
<evidence type="ECO:0000256" key="6">
    <source>
        <dbReference type="ARBA" id="ARBA00022485"/>
    </source>
</evidence>